<evidence type="ECO:0000313" key="1">
    <source>
        <dbReference type="EMBL" id="KAK9727594.1"/>
    </source>
</evidence>
<protein>
    <submittedName>
        <fullName evidence="1">Uncharacterized protein</fullName>
    </submittedName>
</protein>
<dbReference type="AlphaFoldDB" id="A0AAW1L3T4"/>
<keyword evidence="2" id="KW-1185">Reference proteome</keyword>
<evidence type="ECO:0000313" key="2">
    <source>
        <dbReference type="Proteomes" id="UP001458880"/>
    </source>
</evidence>
<comment type="caution">
    <text evidence="1">The sequence shown here is derived from an EMBL/GenBank/DDBJ whole genome shotgun (WGS) entry which is preliminary data.</text>
</comment>
<accession>A0AAW1L3T4</accession>
<dbReference type="Proteomes" id="UP001458880">
    <property type="component" value="Unassembled WGS sequence"/>
</dbReference>
<sequence length="89" mass="10271">MDSDSSEESKKRKAAGEKYTVFAKSKMIARSPEKQQKGEEKLDVIINMMKECKLDQREIKDELQKLGAEQELIKEKLISIQQENIGIEK</sequence>
<organism evidence="1 2">
    <name type="scientific">Popillia japonica</name>
    <name type="common">Japanese beetle</name>
    <dbReference type="NCBI Taxonomy" id="7064"/>
    <lineage>
        <taxon>Eukaryota</taxon>
        <taxon>Metazoa</taxon>
        <taxon>Ecdysozoa</taxon>
        <taxon>Arthropoda</taxon>
        <taxon>Hexapoda</taxon>
        <taxon>Insecta</taxon>
        <taxon>Pterygota</taxon>
        <taxon>Neoptera</taxon>
        <taxon>Endopterygota</taxon>
        <taxon>Coleoptera</taxon>
        <taxon>Polyphaga</taxon>
        <taxon>Scarabaeiformia</taxon>
        <taxon>Scarabaeidae</taxon>
        <taxon>Rutelinae</taxon>
        <taxon>Popillia</taxon>
    </lineage>
</organism>
<dbReference type="EMBL" id="JASPKY010000177">
    <property type="protein sequence ID" value="KAK9727594.1"/>
    <property type="molecule type" value="Genomic_DNA"/>
</dbReference>
<reference evidence="1 2" key="1">
    <citation type="journal article" date="2024" name="BMC Genomics">
        <title>De novo assembly and annotation of Popillia japonica's genome with initial clues to its potential as an invasive pest.</title>
        <authorList>
            <person name="Cucini C."/>
            <person name="Boschi S."/>
            <person name="Funari R."/>
            <person name="Cardaioli E."/>
            <person name="Iannotti N."/>
            <person name="Marturano G."/>
            <person name="Paoli F."/>
            <person name="Bruttini M."/>
            <person name="Carapelli A."/>
            <person name="Frati F."/>
            <person name="Nardi F."/>
        </authorList>
    </citation>
    <scope>NUCLEOTIDE SEQUENCE [LARGE SCALE GENOMIC DNA]</scope>
    <source>
        <strain evidence="1">DMR45628</strain>
    </source>
</reference>
<proteinExistence type="predicted"/>
<gene>
    <name evidence="1" type="ORF">QE152_g19074</name>
</gene>
<name>A0AAW1L3T4_POPJA</name>